<evidence type="ECO:0000313" key="1">
    <source>
        <dbReference type="EMBL" id="KAF7770155.1"/>
    </source>
</evidence>
<protein>
    <submittedName>
        <fullName evidence="1">Uncharacterized protein</fullName>
    </submittedName>
</protein>
<sequence>MRAKQQVEGSNPGVDKLTLVLSSALLSQQYEKSESYC</sequence>
<dbReference type="EMBL" id="AHBZ03000021">
    <property type="protein sequence ID" value="KAF7770155.1"/>
    <property type="molecule type" value="Genomic_DNA"/>
</dbReference>
<organism evidence="1 2">
    <name type="scientific">Pseudoalteromonas citrea</name>
    <dbReference type="NCBI Taxonomy" id="43655"/>
    <lineage>
        <taxon>Bacteria</taxon>
        <taxon>Pseudomonadati</taxon>
        <taxon>Pseudomonadota</taxon>
        <taxon>Gammaproteobacteria</taxon>
        <taxon>Alteromonadales</taxon>
        <taxon>Pseudoalteromonadaceae</taxon>
        <taxon>Pseudoalteromonas</taxon>
    </lineage>
</organism>
<reference evidence="1" key="2">
    <citation type="submission" date="2015-03" db="EMBL/GenBank/DDBJ databases">
        <title>Genome sequence of Pseudoalteromonas citrea.</title>
        <authorList>
            <person name="Xie B.-B."/>
            <person name="Rong J.-C."/>
            <person name="Qin Q.-L."/>
            <person name="Zhang Y.-Z."/>
        </authorList>
    </citation>
    <scope>NUCLEOTIDE SEQUENCE</scope>
    <source>
        <strain evidence="1">DSM 8771</strain>
    </source>
</reference>
<accession>A0AAD4FRT1</accession>
<reference evidence="1" key="1">
    <citation type="journal article" date="2012" name="J. Bacteriol.">
        <title>Genome sequences of type strains of seven species of the marine bacterium Pseudoalteromonas.</title>
        <authorList>
            <person name="Xie B.B."/>
            <person name="Shu Y.L."/>
            <person name="Qin Q.L."/>
            <person name="Rong J.C."/>
            <person name="Zhang X.Y."/>
            <person name="Chen X.L."/>
            <person name="Shi M."/>
            <person name="He H.L."/>
            <person name="Zhou B.C."/>
            <person name="Zhang Y.Z."/>
        </authorList>
    </citation>
    <scope>NUCLEOTIDE SEQUENCE</scope>
    <source>
        <strain evidence="1">DSM 8771</strain>
    </source>
</reference>
<gene>
    <name evidence="1" type="ORF">PCIT_a3132</name>
</gene>
<name>A0AAD4FRT1_9GAMM</name>
<evidence type="ECO:0000313" key="2">
    <source>
        <dbReference type="Proteomes" id="UP000016487"/>
    </source>
</evidence>
<dbReference type="Proteomes" id="UP000016487">
    <property type="component" value="Unassembled WGS sequence"/>
</dbReference>
<proteinExistence type="predicted"/>
<comment type="caution">
    <text evidence="1">The sequence shown here is derived from an EMBL/GenBank/DDBJ whole genome shotgun (WGS) entry which is preliminary data.</text>
</comment>
<dbReference type="AlphaFoldDB" id="A0AAD4FRT1"/>